<evidence type="ECO:0000313" key="2">
    <source>
        <dbReference type="Proteomes" id="UP000827892"/>
    </source>
</evidence>
<accession>A0AAE9DF30</accession>
<proteinExistence type="predicted"/>
<reference evidence="1 2" key="1">
    <citation type="submission" date="2022-05" db="EMBL/GenBank/DDBJ databases">
        <title>Chromosome-level reference genomes for two strains of Caenorhabditis briggsae: an improved platform for comparative genomics.</title>
        <authorList>
            <person name="Stevens L."/>
            <person name="Andersen E.C."/>
        </authorList>
    </citation>
    <scope>NUCLEOTIDE SEQUENCE [LARGE SCALE GENOMIC DNA]</scope>
    <source>
        <strain evidence="1">QX1410_ONT</strain>
        <tissue evidence="1">Whole-organism</tissue>
    </source>
</reference>
<evidence type="ECO:0000313" key="1">
    <source>
        <dbReference type="EMBL" id="ULU02389.1"/>
    </source>
</evidence>
<name>A0AAE9DF30_CAEBR</name>
<dbReference type="EMBL" id="CP090893">
    <property type="protein sequence ID" value="ULU02389.1"/>
    <property type="molecule type" value="Genomic_DNA"/>
</dbReference>
<protein>
    <submittedName>
        <fullName evidence="1">Uncharacterized protein</fullName>
    </submittedName>
</protein>
<dbReference type="Proteomes" id="UP000827892">
    <property type="component" value="Chromosome III"/>
</dbReference>
<gene>
    <name evidence="1" type="ORF">L3Y34_002161</name>
</gene>
<dbReference type="AlphaFoldDB" id="A0AAE9DF30"/>
<sequence length="95" mass="10438">MGVKLCRDSGDSGLTRPYSDTERELFGNKLSTYQSDYTHQNFWIDGKRVDGSSSYTFSDSSLSSINGYGSVRDANDACHYLATKGNLIGVVHTQS</sequence>
<organism evidence="1 2">
    <name type="scientific">Caenorhabditis briggsae</name>
    <dbReference type="NCBI Taxonomy" id="6238"/>
    <lineage>
        <taxon>Eukaryota</taxon>
        <taxon>Metazoa</taxon>
        <taxon>Ecdysozoa</taxon>
        <taxon>Nematoda</taxon>
        <taxon>Chromadorea</taxon>
        <taxon>Rhabditida</taxon>
        <taxon>Rhabditina</taxon>
        <taxon>Rhabditomorpha</taxon>
        <taxon>Rhabditoidea</taxon>
        <taxon>Rhabditidae</taxon>
        <taxon>Peloderinae</taxon>
        <taxon>Caenorhabditis</taxon>
    </lineage>
</organism>